<dbReference type="AlphaFoldDB" id="A0A6G7KB66"/>
<sequence>MEILTTIDQLNQLKASERTVFMFTTTWCGDCTYIKPFIPSIEAHFPDFTIVEVDRDQFMDFAQELGVMGIPSFVVYHQNEKVGDFISADRKTQEEIEAFLTEINQKLSK</sequence>
<dbReference type="PROSITE" id="PS51352">
    <property type="entry name" value="THIOREDOXIN_2"/>
    <property type="match status" value="1"/>
</dbReference>
<gene>
    <name evidence="2" type="ORF">G7057_08775</name>
</gene>
<evidence type="ECO:0000259" key="1">
    <source>
        <dbReference type="PROSITE" id="PS51352"/>
    </source>
</evidence>
<evidence type="ECO:0000313" key="3">
    <source>
        <dbReference type="Proteomes" id="UP000501451"/>
    </source>
</evidence>
<organism evidence="2 3">
    <name type="scientific">Jeotgalibaca arthritidis</name>
    <dbReference type="NCBI Taxonomy" id="1868794"/>
    <lineage>
        <taxon>Bacteria</taxon>
        <taxon>Bacillati</taxon>
        <taxon>Bacillota</taxon>
        <taxon>Bacilli</taxon>
        <taxon>Lactobacillales</taxon>
        <taxon>Carnobacteriaceae</taxon>
        <taxon>Jeotgalibaca</taxon>
    </lineage>
</organism>
<dbReference type="InterPro" id="IPR050620">
    <property type="entry name" value="Thioredoxin_H-type-like"/>
</dbReference>
<dbReference type="Pfam" id="PF00085">
    <property type="entry name" value="Thioredoxin"/>
    <property type="match status" value="1"/>
</dbReference>
<dbReference type="PANTHER" id="PTHR10438">
    <property type="entry name" value="THIOREDOXIN"/>
    <property type="match status" value="1"/>
</dbReference>
<dbReference type="RefSeq" id="WP_166162881.1">
    <property type="nucleotide sequence ID" value="NZ_CP049740.1"/>
</dbReference>
<dbReference type="SUPFAM" id="SSF52833">
    <property type="entry name" value="Thioredoxin-like"/>
    <property type="match status" value="1"/>
</dbReference>
<name>A0A6G7KB66_9LACT</name>
<dbReference type="EMBL" id="CP049740">
    <property type="protein sequence ID" value="QII82508.1"/>
    <property type="molecule type" value="Genomic_DNA"/>
</dbReference>
<dbReference type="Gene3D" id="3.40.30.10">
    <property type="entry name" value="Glutaredoxin"/>
    <property type="match status" value="1"/>
</dbReference>
<keyword evidence="3" id="KW-1185">Reference proteome</keyword>
<dbReference type="KEGG" id="jar:G7057_08775"/>
<feature type="domain" description="Thioredoxin" evidence="1">
    <location>
        <begin position="1"/>
        <end position="105"/>
    </location>
</feature>
<dbReference type="InterPro" id="IPR036249">
    <property type="entry name" value="Thioredoxin-like_sf"/>
</dbReference>
<dbReference type="InterPro" id="IPR013766">
    <property type="entry name" value="Thioredoxin_domain"/>
</dbReference>
<accession>A0A6G7KB66</accession>
<evidence type="ECO:0000313" key="2">
    <source>
        <dbReference type="EMBL" id="QII82508.1"/>
    </source>
</evidence>
<dbReference type="CDD" id="cd02947">
    <property type="entry name" value="TRX_family"/>
    <property type="match status" value="1"/>
</dbReference>
<dbReference type="Proteomes" id="UP000501451">
    <property type="component" value="Chromosome"/>
</dbReference>
<dbReference type="PANTHER" id="PTHR10438:SF468">
    <property type="entry name" value="THIOREDOXIN-1-RELATED"/>
    <property type="match status" value="1"/>
</dbReference>
<proteinExistence type="predicted"/>
<protein>
    <submittedName>
        <fullName evidence="2">Thioredoxin family protein</fullName>
    </submittedName>
</protein>
<reference evidence="2 3" key="1">
    <citation type="journal article" date="2017" name="Int. J. Syst. Evol. Microbiol.">
        <title>Jeotgalibaca porci sp. nov. and Jeotgalibaca arthritidis sp. nov., isolated from pigs, and emended description of the genus Jeotgalibaca.</title>
        <authorList>
            <person name="Zamora L."/>
            <person name="Perez-Sancho M."/>
            <person name="Dominguez L."/>
            <person name="Fernandez-Garayzabal J.F."/>
            <person name="Vela A.I."/>
        </authorList>
    </citation>
    <scope>NUCLEOTIDE SEQUENCE [LARGE SCALE GENOMIC DNA]</scope>
    <source>
        <strain evidence="2 3">CECT 9157</strain>
    </source>
</reference>